<sequence length="648" mass="71722">MNWLDAEREYEDEVIGETTLARLFEDSAERNANRPAQKYKGGIYERSLTDSALPAATPGEFRTISYAEMRDIVRTLSAGFRELGVETEDRVGLFSNTRMEWAQCDFALLGAGAVVTTVYTSSSPKQVEYLLDDPDADGVVVENEELLENVLEVEDELDLEFIVSMDEIDGYDDRDDIVTLGEVYARGDEAFDLEAYEARIEETEPDDLASLIYTSGTTGQPKGVQLTHGNFRSNVNGVRKRFAPRPDKGDDVPTLDEGAVAMSYLPLAHVFERTAGHFVMFASGACVAYAESPDTLQEDFSIVGPSTATSVPRVYEKIYDTIREQASESGVKERIFEWATDVGVEYQLADSPGPILRAKQALADKLVFSTVREALGGEIELLISGGGSLSPELCRLYHAMGLPIYEGYGLTETSPVVSTNPADAVEIGTIGPPLVNVDVKVDKTVADQEAFSADPGEVGELLVKGPSVTQGYWDKPGATQGAFTEAGWFRTGDIVHLRPDGYLEFRDRIKQIIVLSTGKNVAPGPLEDAFAASEVVEQAMVVGDGEKFIGALLVPNTNHIREWAEKEGIDLPDDPEELCDYDRVRAYIQEEVDRVNESFEKHETIKRFELVPQEFTEENDMLTPTMKKKRRVILERFEDRAARIYADD</sequence>
<dbReference type="AlphaFoldDB" id="A0A7D6CMF5"/>
<evidence type="ECO:0000256" key="2">
    <source>
        <dbReference type="ARBA" id="ARBA00022840"/>
    </source>
</evidence>
<evidence type="ECO:0000313" key="4">
    <source>
        <dbReference type="EMBL" id="QLK24797.1"/>
    </source>
</evidence>
<dbReference type="GO" id="GO:0005524">
    <property type="term" value="F:ATP binding"/>
    <property type="evidence" value="ECO:0007669"/>
    <property type="project" value="UniProtKB-KW"/>
</dbReference>
<dbReference type="InterPro" id="IPR020845">
    <property type="entry name" value="AMP-binding_CS"/>
</dbReference>
<organism evidence="4 5">
    <name type="scientific">Natrinema zhouii</name>
    <dbReference type="NCBI Taxonomy" id="1710539"/>
    <lineage>
        <taxon>Archaea</taxon>
        <taxon>Methanobacteriati</taxon>
        <taxon>Methanobacteriota</taxon>
        <taxon>Stenosarchaea group</taxon>
        <taxon>Halobacteria</taxon>
        <taxon>Halobacteriales</taxon>
        <taxon>Natrialbaceae</taxon>
        <taxon>Natrinema</taxon>
    </lineage>
</organism>
<dbReference type="PROSITE" id="PS00455">
    <property type="entry name" value="AMP_BINDING"/>
    <property type="match status" value="1"/>
</dbReference>
<dbReference type="GO" id="GO:0016020">
    <property type="term" value="C:membrane"/>
    <property type="evidence" value="ECO:0007669"/>
    <property type="project" value="TreeGrafter"/>
</dbReference>
<protein>
    <submittedName>
        <fullName evidence="4">Long-chain fatty acid--CoA ligase</fullName>
    </submittedName>
</protein>
<accession>A0A7D6CMF5</accession>
<dbReference type="RefSeq" id="WP_180839876.1">
    <property type="nucleotide sequence ID" value="NZ_CP059154.1"/>
</dbReference>
<keyword evidence="2" id="KW-0067">ATP-binding</keyword>
<keyword evidence="5" id="KW-1185">Reference proteome</keyword>
<dbReference type="KEGG" id="nay:HYG81_11815"/>
<dbReference type="GeneID" id="56143902"/>
<dbReference type="EMBL" id="CP059154">
    <property type="protein sequence ID" value="QLK24797.1"/>
    <property type="molecule type" value="Genomic_DNA"/>
</dbReference>
<reference evidence="4 5" key="1">
    <citation type="submission" date="2020-07" db="EMBL/GenBank/DDBJ databases">
        <title>Natrinema (YPL30) sp. nov. and Haloterrigena xxxxxx (YPL8) sp. nov., isolated from a salt mine.</title>
        <authorList>
            <person name="Cui H."/>
        </authorList>
    </citation>
    <scope>NUCLEOTIDE SEQUENCE [LARGE SCALE GENOMIC DNA]</scope>
    <source>
        <strain evidence="4 5">YPL13</strain>
    </source>
</reference>
<dbReference type="Pfam" id="PF23562">
    <property type="entry name" value="AMP-binding_C_3"/>
    <property type="match status" value="1"/>
</dbReference>
<dbReference type="GO" id="GO:0004467">
    <property type="term" value="F:long-chain fatty acid-CoA ligase activity"/>
    <property type="evidence" value="ECO:0007669"/>
    <property type="project" value="TreeGrafter"/>
</dbReference>
<dbReference type="Pfam" id="PF00501">
    <property type="entry name" value="AMP-binding"/>
    <property type="match status" value="1"/>
</dbReference>
<evidence type="ECO:0000256" key="1">
    <source>
        <dbReference type="ARBA" id="ARBA00022741"/>
    </source>
</evidence>
<keyword evidence="1" id="KW-0547">Nucleotide-binding</keyword>
<gene>
    <name evidence="4" type="ORF">HYG81_11815</name>
</gene>
<keyword evidence="4" id="KW-0436">Ligase</keyword>
<dbReference type="Proteomes" id="UP000510869">
    <property type="component" value="Chromosome"/>
</dbReference>
<dbReference type="PANTHER" id="PTHR43272:SF33">
    <property type="entry name" value="AMP-BINDING DOMAIN-CONTAINING PROTEIN-RELATED"/>
    <property type="match status" value="1"/>
</dbReference>
<name>A0A7D6CMF5_9EURY</name>
<dbReference type="CDD" id="cd05907">
    <property type="entry name" value="VL_LC_FACS_like"/>
    <property type="match status" value="1"/>
</dbReference>
<dbReference type="InterPro" id="IPR042099">
    <property type="entry name" value="ANL_N_sf"/>
</dbReference>
<feature type="domain" description="AMP-dependent synthetase/ligase" evidence="3">
    <location>
        <begin position="25"/>
        <end position="473"/>
    </location>
</feature>
<evidence type="ECO:0000313" key="5">
    <source>
        <dbReference type="Proteomes" id="UP000510869"/>
    </source>
</evidence>
<dbReference type="OrthoDB" id="70225at2157"/>
<dbReference type="PANTHER" id="PTHR43272">
    <property type="entry name" value="LONG-CHAIN-FATTY-ACID--COA LIGASE"/>
    <property type="match status" value="1"/>
</dbReference>
<dbReference type="Gene3D" id="3.40.50.12780">
    <property type="entry name" value="N-terminal domain of ligase-like"/>
    <property type="match status" value="1"/>
</dbReference>
<evidence type="ECO:0000259" key="3">
    <source>
        <dbReference type="Pfam" id="PF00501"/>
    </source>
</evidence>
<proteinExistence type="predicted"/>
<dbReference type="SUPFAM" id="SSF56801">
    <property type="entry name" value="Acetyl-CoA synthetase-like"/>
    <property type="match status" value="1"/>
</dbReference>
<dbReference type="InterPro" id="IPR000873">
    <property type="entry name" value="AMP-dep_synth/lig_dom"/>
</dbReference>